<evidence type="ECO:0000313" key="1">
    <source>
        <dbReference type="EMBL" id="PWB87463.1"/>
    </source>
</evidence>
<dbReference type="AlphaFoldDB" id="A0A315XND3"/>
<dbReference type="OrthoDB" id="76868at2157"/>
<protein>
    <submittedName>
        <fullName evidence="1">Uncharacterized protein</fullName>
    </submittedName>
</protein>
<name>A0A315XND3_9EURY</name>
<dbReference type="RefSeq" id="WP_116591979.1">
    <property type="nucleotide sequence ID" value="NZ_MZGS01000020.1"/>
</dbReference>
<keyword evidence="2" id="KW-1185">Reference proteome</keyword>
<proteinExistence type="predicted"/>
<organism evidence="1 2">
    <name type="scientific">Methanobrevibacter thaueri</name>
    <dbReference type="NCBI Taxonomy" id="190975"/>
    <lineage>
        <taxon>Archaea</taxon>
        <taxon>Methanobacteriati</taxon>
        <taxon>Methanobacteriota</taxon>
        <taxon>Methanomada group</taxon>
        <taxon>Methanobacteria</taxon>
        <taxon>Methanobacteriales</taxon>
        <taxon>Methanobacteriaceae</taxon>
        <taxon>Methanobrevibacter</taxon>
    </lineage>
</organism>
<evidence type="ECO:0000313" key="2">
    <source>
        <dbReference type="Proteomes" id="UP000251717"/>
    </source>
</evidence>
<reference evidence="1 2" key="1">
    <citation type="submission" date="2017-03" db="EMBL/GenBank/DDBJ databases">
        <title>Genome sequence of Methanobrevibacter thaueri.</title>
        <authorList>
            <person name="Poehlein A."/>
            <person name="Seedorf H."/>
            <person name="Daniel R."/>
        </authorList>
    </citation>
    <scope>NUCLEOTIDE SEQUENCE [LARGE SCALE GENOMIC DNA]</scope>
    <source>
        <strain evidence="1 2">DSM 11995</strain>
    </source>
</reference>
<accession>A0A315XND3</accession>
<dbReference type="EMBL" id="MZGS01000020">
    <property type="protein sequence ID" value="PWB87463.1"/>
    <property type="molecule type" value="Genomic_DNA"/>
</dbReference>
<sequence length="153" mass="17541">MAVSPVLVIKTDDSVVSVRARLYDDFAEHNIVLNSVITYWWANNMPPALKFLELFDSVIKRTINEIMPHKNLKLKYDVTANQTLEKASEIEINLISVVADDIGFKIDGNSFSLSGIRKVEDDFESKEFSTTFDHVIETPDIVLKKYREMENKN</sequence>
<comment type="caution">
    <text evidence="1">The sequence shown here is derived from an EMBL/GenBank/DDBJ whole genome shotgun (WGS) entry which is preliminary data.</text>
</comment>
<dbReference type="Proteomes" id="UP000251717">
    <property type="component" value="Unassembled WGS sequence"/>
</dbReference>
<gene>
    <name evidence="1" type="ORF">MBBTH_10290</name>
</gene>